<gene>
    <name evidence="1" type="ORF">LCMAC101_07260</name>
</gene>
<evidence type="ECO:0000313" key="1">
    <source>
        <dbReference type="EMBL" id="QBK86131.1"/>
    </source>
</evidence>
<dbReference type="EMBL" id="MK500330">
    <property type="protein sequence ID" value="QBK86131.1"/>
    <property type="molecule type" value="Genomic_DNA"/>
</dbReference>
<protein>
    <submittedName>
        <fullName evidence="1">Uncharacterized protein</fullName>
    </submittedName>
</protein>
<accession>A0A481YT96</accession>
<name>A0A481YT96_9VIRU</name>
<reference evidence="1" key="1">
    <citation type="journal article" date="2019" name="MBio">
        <title>Virus Genomes from Deep Sea Sediments Expand the Ocean Megavirome and Support Independent Origins of Viral Gigantism.</title>
        <authorList>
            <person name="Backstrom D."/>
            <person name="Yutin N."/>
            <person name="Jorgensen S.L."/>
            <person name="Dharamshi J."/>
            <person name="Homa F."/>
            <person name="Zaremba-Niedwiedzka K."/>
            <person name="Spang A."/>
            <person name="Wolf Y.I."/>
            <person name="Koonin E.V."/>
            <person name="Ettema T.J."/>
        </authorList>
    </citation>
    <scope>NUCLEOTIDE SEQUENCE</scope>
</reference>
<proteinExistence type="predicted"/>
<organism evidence="1">
    <name type="scientific">Marseillevirus LCMAC101</name>
    <dbReference type="NCBI Taxonomy" id="2506602"/>
    <lineage>
        <taxon>Viruses</taxon>
        <taxon>Varidnaviria</taxon>
        <taxon>Bamfordvirae</taxon>
        <taxon>Nucleocytoviricota</taxon>
        <taxon>Megaviricetes</taxon>
        <taxon>Pimascovirales</taxon>
        <taxon>Pimascovirales incertae sedis</taxon>
        <taxon>Marseilleviridae</taxon>
    </lineage>
</organism>
<sequence length="112" mass="12848">MTGEYEIRYYWFCPAHSKTYFTSDQLDEDLIMITLHFIDVLKEKENLCGEDGCGKVRVGFRIYSKDGNMLSEGSNFTEPVTVNGITHKLGDKDRAVQIFGFCHRSLNVKKAK</sequence>